<accession>A0A6P8WZT8</accession>
<dbReference type="InterPro" id="IPR036574">
    <property type="entry name" value="Scorpion_toxin-like_sf"/>
</dbReference>
<keyword evidence="2" id="KW-1185">Reference proteome</keyword>
<dbReference type="GeneID" id="117571337"/>
<feature type="chain" id="PRO_5028104291" evidence="1">
    <location>
        <begin position="20"/>
        <end position="68"/>
    </location>
</feature>
<name>A0A6P8WZT8_DROAB</name>
<feature type="signal peptide" evidence="1">
    <location>
        <begin position="1"/>
        <end position="19"/>
    </location>
</feature>
<dbReference type="RefSeq" id="XP_034109321.1">
    <property type="nucleotide sequence ID" value="XM_034253430.2"/>
</dbReference>
<evidence type="ECO:0000256" key="1">
    <source>
        <dbReference type="SAM" id="SignalP"/>
    </source>
</evidence>
<dbReference type="GO" id="GO:0051707">
    <property type="term" value="P:response to other organism"/>
    <property type="evidence" value="ECO:0007669"/>
    <property type="project" value="UniProtKB-ARBA"/>
</dbReference>
<reference evidence="3" key="1">
    <citation type="submission" date="2025-08" db="UniProtKB">
        <authorList>
            <consortium name="RefSeq"/>
        </authorList>
    </citation>
    <scope>IDENTIFICATION</scope>
    <source>
        <strain evidence="3">15112-1751.03</strain>
        <tissue evidence="3">Whole Adult</tissue>
    </source>
</reference>
<gene>
    <name evidence="3" type="primary">LOC117571337</name>
</gene>
<dbReference type="AlphaFoldDB" id="A0A6P8WZT8"/>
<evidence type="ECO:0000313" key="3">
    <source>
        <dbReference type="RefSeq" id="XP_034109321.1"/>
    </source>
</evidence>
<dbReference type="OrthoDB" id="7988102at2759"/>
<organism evidence="2 3">
    <name type="scientific">Drosophila albomicans</name>
    <name type="common">Fruit fly</name>
    <dbReference type="NCBI Taxonomy" id="7291"/>
    <lineage>
        <taxon>Eukaryota</taxon>
        <taxon>Metazoa</taxon>
        <taxon>Ecdysozoa</taxon>
        <taxon>Arthropoda</taxon>
        <taxon>Hexapoda</taxon>
        <taxon>Insecta</taxon>
        <taxon>Pterygota</taxon>
        <taxon>Neoptera</taxon>
        <taxon>Endopterygota</taxon>
        <taxon>Diptera</taxon>
        <taxon>Brachycera</taxon>
        <taxon>Muscomorpha</taxon>
        <taxon>Ephydroidea</taxon>
        <taxon>Drosophilidae</taxon>
        <taxon>Drosophila</taxon>
    </lineage>
</organism>
<keyword evidence="1" id="KW-0732">Signal</keyword>
<dbReference type="Proteomes" id="UP000515160">
    <property type="component" value="Chromosome 3"/>
</dbReference>
<proteinExistence type="predicted"/>
<dbReference type="SUPFAM" id="SSF57095">
    <property type="entry name" value="Scorpion toxin-like"/>
    <property type="match status" value="1"/>
</dbReference>
<sequence length="68" mass="7381">MNYLSLLIVFVVRLLIVLGQVKSFGGNEWPTFTGVCELQGDWCTTQCQIAGGSGGRCNKVRLCVCSPL</sequence>
<protein>
    <submittedName>
        <fullName evidence="3">Uncharacterized protein LOC117571337</fullName>
    </submittedName>
</protein>
<evidence type="ECO:0000313" key="2">
    <source>
        <dbReference type="Proteomes" id="UP000515160"/>
    </source>
</evidence>